<evidence type="ECO:0000313" key="14">
    <source>
        <dbReference type="EMBL" id="CAI4216845.1"/>
    </source>
</evidence>
<evidence type="ECO:0000256" key="4">
    <source>
        <dbReference type="ARBA" id="ARBA00006335"/>
    </source>
</evidence>
<feature type="domain" description="Endonuclease/exonuclease/phosphatase" evidence="13">
    <location>
        <begin position="47"/>
        <end position="360"/>
    </location>
</feature>
<comment type="similarity">
    <text evidence="4">Belongs to the neutral sphingomyelinase family.</text>
</comment>
<dbReference type="PANTHER" id="PTHR16320">
    <property type="entry name" value="SPHINGOMYELINASE FAMILY MEMBER"/>
    <property type="match status" value="1"/>
</dbReference>
<evidence type="ECO:0000256" key="10">
    <source>
        <dbReference type="ARBA" id="ARBA00022989"/>
    </source>
</evidence>
<dbReference type="Proteomes" id="UP000838763">
    <property type="component" value="Unassembled WGS sequence"/>
</dbReference>
<keyword evidence="5" id="KW-0812">Transmembrane</keyword>
<dbReference type="GO" id="GO:0016020">
    <property type="term" value="C:membrane"/>
    <property type="evidence" value="ECO:0007669"/>
    <property type="project" value="UniProtKB-SubCell"/>
</dbReference>
<protein>
    <recommendedName>
        <fullName evidence="13">Endonuclease/exonuclease/phosphatase domain-containing protein</fullName>
    </recommendedName>
</protein>
<evidence type="ECO:0000256" key="6">
    <source>
        <dbReference type="ARBA" id="ARBA00022723"/>
    </source>
</evidence>
<organism evidence="14 15">
    <name type="scientific">Parascedosporium putredinis</name>
    <dbReference type="NCBI Taxonomy" id="1442378"/>
    <lineage>
        <taxon>Eukaryota</taxon>
        <taxon>Fungi</taxon>
        <taxon>Dikarya</taxon>
        <taxon>Ascomycota</taxon>
        <taxon>Pezizomycotina</taxon>
        <taxon>Sordariomycetes</taxon>
        <taxon>Hypocreomycetidae</taxon>
        <taxon>Microascales</taxon>
        <taxon>Microascaceae</taxon>
        <taxon>Parascedosporium</taxon>
    </lineage>
</organism>
<dbReference type="OrthoDB" id="387657at2759"/>
<dbReference type="InterPro" id="IPR036691">
    <property type="entry name" value="Endo/exonu/phosph_ase_sf"/>
</dbReference>
<proteinExistence type="inferred from homology"/>
<evidence type="ECO:0000256" key="5">
    <source>
        <dbReference type="ARBA" id="ARBA00022692"/>
    </source>
</evidence>
<keyword evidence="8" id="KW-0460">Magnesium</keyword>
<evidence type="ECO:0000313" key="15">
    <source>
        <dbReference type="Proteomes" id="UP000838763"/>
    </source>
</evidence>
<evidence type="ECO:0000256" key="8">
    <source>
        <dbReference type="ARBA" id="ARBA00022842"/>
    </source>
</evidence>
<keyword evidence="15" id="KW-1185">Reference proteome</keyword>
<dbReference type="GO" id="GO:0046872">
    <property type="term" value="F:metal ion binding"/>
    <property type="evidence" value="ECO:0007669"/>
    <property type="project" value="UniProtKB-KW"/>
</dbReference>
<evidence type="ECO:0000256" key="3">
    <source>
        <dbReference type="ARBA" id="ARBA00004991"/>
    </source>
</evidence>
<dbReference type="Gene3D" id="3.60.10.10">
    <property type="entry name" value="Endonuclease/exonuclease/phosphatase"/>
    <property type="match status" value="1"/>
</dbReference>
<dbReference type="SUPFAM" id="SSF56219">
    <property type="entry name" value="DNase I-like"/>
    <property type="match status" value="1"/>
</dbReference>
<keyword evidence="10" id="KW-1133">Transmembrane helix</keyword>
<sequence length="537" mass="59944">MTRAPAQTLILGRAGLTRSRWLQTILLCRSRGPRWYRIPGSPDINVITLNCWGLKHISKLRDQRFPEIGRRIASASPQPHVVALQEIFCQEDYLTIRRETRFVLPYGKYYHGGAFGAGLAILSKWPIEESSMVAYPLNGRPTAFWRGDWYVGKGVACAKIRFGPGRRDVVEVFNTHLHSRYSGDQAHTYDCHIASQAWHIAKLLRGAAERGHLVLALGDFNILPATLPYRIITAHAPVRDAWRLLHPDSALGPAHHPAEIARRRPIPTADYNLAHNGATSDNVSNTWRWDSTQKRLLARGLDHAAIVPRDSIDKPGKRLDYLFFGSGDLVPSDSAGWVVRRMRVGMTDPHPTARCSLSDHYAVEATLSFHIIPSPPSPTPAPTPRSTGSTVAALSNGTYLRTQDDRDIHRATAQLHSAILASTDSSFSTAAYDELLALIASYTRRELAQRSRRSAHFFASLVVLVGCLRVSWASLILEPVRPYELLEHIPLPREESLFPVNLLVHRARVVGGIDEFDRCGMHLFSHTPEQSLNITKA</sequence>
<evidence type="ECO:0000256" key="9">
    <source>
        <dbReference type="ARBA" id="ARBA00022919"/>
    </source>
</evidence>
<dbReference type="InterPro" id="IPR038772">
    <property type="entry name" value="Sph/SMPD2-like"/>
</dbReference>
<name>A0A9P1H7R1_9PEZI</name>
<dbReference type="GO" id="GO:0004767">
    <property type="term" value="F:sphingomyelin phosphodiesterase activity"/>
    <property type="evidence" value="ECO:0007669"/>
    <property type="project" value="InterPro"/>
</dbReference>
<accession>A0A9P1H7R1</accession>
<keyword evidence="9" id="KW-0746">Sphingolipid metabolism</keyword>
<evidence type="ECO:0000256" key="12">
    <source>
        <dbReference type="ARBA" id="ARBA00023136"/>
    </source>
</evidence>
<comment type="pathway">
    <text evidence="3">Sphingolipid metabolism.</text>
</comment>
<evidence type="ECO:0000256" key="11">
    <source>
        <dbReference type="ARBA" id="ARBA00023098"/>
    </source>
</evidence>
<dbReference type="EMBL" id="CALLCH030000015">
    <property type="protein sequence ID" value="CAI4216845.1"/>
    <property type="molecule type" value="Genomic_DNA"/>
</dbReference>
<dbReference type="InterPro" id="IPR005135">
    <property type="entry name" value="Endo/exonuclease/phosphatase"/>
</dbReference>
<dbReference type="AlphaFoldDB" id="A0A9P1H7R1"/>
<comment type="subcellular location">
    <subcellularLocation>
        <location evidence="1">Membrane</location>
        <topology evidence="1">Multi-pass membrane protein</topology>
    </subcellularLocation>
</comment>
<keyword evidence="6" id="KW-0479">Metal-binding</keyword>
<dbReference type="PANTHER" id="PTHR16320:SF24">
    <property type="entry name" value="PHOSPHODIESTERASE, PUTATIVE-RELATED"/>
    <property type="match status" value="1"/>
</dbReference>
<evidence type="ECO:0000259" key="13">
    <source>
        <dbReference type="Pfam" id="PF03372"/>
    </source>
</evidence>
<dbReference type="Pfam" id="PF03372">
    <property type="entry name" value="Exo_endo_phos"/>
    <property type="match status" value="1"/>
</dbReference>
<comment type="pathway">
    <text evidence="2">Lipid metabolism; sphingolipid metabolism.</text>
</comment>
<keyword evidence="11" id="KW-0443">Lipid metabolism</keyword>
<comment type="caution">
    <text evidence="14">The sequence shown here is derived from an EMBL/GenBank/DDBJ whole genome shotgun (WGS) entry which is preliminary data.</text>
</comment>
<keyword evidence="7" id="KW-0378">Hydrolase</keyword>
<dbReference type="GO" id="GO:0006665">
    <property type="term" value="P:sphingolipid metabolic process"/>
    <property type="evidence" value="ECO:0007669"/>
    <property type="project" value="UniProtKB-KW"/>
</dbReference>
<evidence type="ECO:0000256" key="7">
    <source>
        <dbReference type="ARBA" id="ARBA00022801"/>
    </source>
</evidence>
<evidence type="ECO:0000256" key="1">
    <source>
        <dbReference type="ARBA" id="ARBA00004141"/>
    </source>
</evidence>
<keyword evidence="12" id="KW-0472">Membrane</keyword>
<dbReference type="FunFam" id="3.60.10.10:FF:000059">
    <property type="entry name" value="Inositol phosphosphingolipids phospholipase C"/>
    <property type="match status" value="1"/>
</dbReference>
<evidence type="ECO:0000256" key="2">
    <source>
        <dbReference type="ARBA" id="ARBA00004760"/>
    </source>
</evidence>
<reference evidence="14" key="1">
    <citation type="submission" date="2022-11" db="EMBL/GenBank/DDBJ databases">
        <authorList>
            <person name="Scott C."/>
            <person name="Bruce N."/>
        </authorList>
    </citation>
    <scope>NUCLEOTIDE SEQUENCE</scope>
</reference>
<gene>
    <name evidence="14" type="ORF">PPNO1_LOCUS6489</name>
</gene>